<keyword evidence="2" id="KW-0808">Transferase</keyword>
<dbReference type="SUPFAM" id="SSF53448">
    <property type="entry name" value="Nucleotide-diphospho-sugar transferases"/>
    <property type="match status" value="1"/>
</dbReference>
<proteinExistence type="predicted"/>
<protein>
    <submittedName>
        <fullName evidence="2">Glycosyl transferase family 2</fullName>
    </submittedName>
</protein>
<dbReference type="InterPro" id="IPR029044">
    <property type="entry name" value="Nucleotide-diphossugar_trans"/>
</dbReference>
<reference evidence="2 3" key="1">
    <citation type="submission" date="2018-04" db="EMBL/GenBank/DDBJ databases">
        <title>Brenneria corticis sp.nov.</title>
        <authorList>
            <person name="Li Y."/>
        </authorList>
    </citation>
    <scope>NUCLEOTIDE SEQUENCE [LARGE SCALE GENOMIC DNA]</scope>
    <source>
        <strain evidence="2 3">LMG 27715</strain>
    </source>
</reference>
<dbReference type="AlphaFoldDB" id="A0A2U1TS88"/>
<dbReference type="OrthoDB" id="9801954at2"/>
<sequence length="292" mass="34784">MLPLVSIYISTYNRAEKLNRAIRSVINQDYKNIEIIVCDDCSKDETADIVKKLAHEDARIKYLKTDKNSGPSVTRNLGIFSAKGEYITGLDDDDEFTVDRISYFLANWDDKYSFICCNFLENYGNKRNSYFQDNNTTEKIDTFELLFNNIASNQVFTKTERMKAIGGFDEECHTIEDWDFWLRLSNHYGVAIRFPKMTYIMNHDHDSLYRVSKSYPFHLAYKEFIYRNQEIYKNHMKDKFHLFIKYLNLLALKEKDEKTSIEKLHQSLLKKKLRFQRILDANYKINKNFFLN</sequence>
<gene>
    <name evidence="2" type="ORF">B4923_10445</name>
</gene>
<dbReference type="InterPro" id="IPR001173">
    <property type="entry name" value="Glyco_trans_2-like"/>
</dbReference>
<evidence type="ECO:0000259" key="1">
    <source>
        <dbReference type="Pfam" id="PF00535"/>
    </source>
</evidence>
<evidence type="ECO:0000313" key="3">
    <source>
        <dbReference type="Proteomes" id="UP000245138"/>
    </source>
</evidence>
<dbReference type="GO" id="GO:0016758">
    <property type="term" value="F:hexosyltransferase activity"/>
    <property type="evidence" value="ECO:0007669"/>
    <property type="project" value="UniProtKB-ARBA"/>
</dbReference>
<dbReference type="Gene3D" id="3.90.550.10">
    <property type="entry name" value="Spore Coat Polysaccharide Biosynthesis Protein SpsA, Chain A"/>
    <property type="match status" value="1"/>
</dbReference>
<dbReference type="Proteomes" id="UP000245138">
    <property type="component" value="Unassembled WGS sequence"/>
</dbReference>
<dbReference type="PANTHER" id="PTHR22916">
    <property type="entry name" value="GLYCOSYLTRANSFERASE"/>
    <property type="match status" value="1"/>
</dbReference>
<feature type="domain" description="Glycosyltransferase 2-like" evidence="1">
    <location>
        <begin position="6"/>
        <end position="144"/>
    </location>
</feature>
<dbReference type="RefSeq" id="WP_109054307.1">
    <property type="nucleotide sequence ID" value="NZ_QDKJ01000007.1"/>
</dbReference>
<name>A0A2U1TS88_9GAMM</name>
<comment type="caution">
    <text evidence="2">The sequence shown here is derived from an EMBL/GenBank/DDBJ whole genome shotgun (WGS) entry which is preliminary data.</text>
</comment>
<organism evidence="2 3">
    <name type="scientific">Brenneria roseae subsp. americana</name>
    <dbReference type="NCBI Taxonomy" id="1508507"/>
    <lineage>
        <taxon>Bacteria</taxon>
        <taxon>Pseudomonadati</taxon>
        <taxon>Pseudomonadota</taxon>
        <taxon>Gammaproteobacteria</taxon>
        <taxon>Enterobacterales</taxon>
        <taxon>Pectobacteriaceae</taxon>
        <taxon>Brenneria</taxon>
    </lineage>
</organism>
<dbReference type="PANTHER" id="PTHR22916:SF3">
    <property type="entry name" value="UDP-GLCNAC:BETAGAL BETA-1,3-N-ACETYLGLUCOSAMINYLTRANSFERASE-LIKE PROTEIN 1"/>
    <property type="match status" value="1"/>
</dbReference>
<keyword evidence="3" id="KW-1185">Reference proteome</keyword>
<dbReference type="Pfam" id="PF00535">
    <property type="entry name" value="Glycos_transf_2"/>
    <property type="match status" value="1"/>
</dbReference>
<accession>A0A2U1TS88</accession>
<evidence type="ECO:0000313" key="2">
    <source>
        <dbReference type="EMBL" id="PWC12261.1"/>
    </source>
</evidence>
<dbReference type="EMBL" id="QDKJ01000007">
    <property type="protein sequence ID" value="PWC12261.1"/>
    <property type="molecule type" value="Genomic_DNA"/>
</dbReference>